<dbReference type="PANTHER" id="PTHR24173:SF74">
    <property type="entry name" value="ANKYRIN REPEAT DOMAIN-CONTAINING PROTEIN 16"/>
    <property type="match status" value="1"/>
</dbReference>
<sequence>MERTVQRICVDQIQDFSTLPKGILIDLRSKADYEKGHIDRAVHADGRSLENLIMQLPKDTPLLFYCYHGQASLIQGKMFVDFGFLEIYSLNGGYHGWSSVYCKSRLQIWLEEQGYDHANSVFSNGMTPLMHAARLGNTGMVAELLLSGAQLDARNSDGNQALWFACFSENIDIMDLLIAAGIEINHRNDNGSTCLMYAASSGKDSVVKKLLEAGASVDLMNLDDFTALDMASSLECLNLLRPLNSSRKVQLIKTGSTGD</sequence>
<protein>
    <submittedName>
        <fullName evidence="6">Ankyrin repeat domain-containing protein</fullName>
    </submittedName>
    <submittedName>
        <fullName evidence="5">Thiosulfate sulfurtransferase GlpE</fullName>
        <ecNumber evidence="5">2.8.1.1</ecNumber>
    </submittedName>
</protein>
<feature type="repeat" description="ANK" evidence="3">
    <location>
        <begin position="124"/>
        <end position="156"/>
    </location>
</feature>
<evidence type="ECO:0000256" key="1">
    <source>
        <dbReference type="ARBA" id="ARBA00022737"/>
    </source>
</evidence>
<evidence type="ECO:0000256" key="3">
    <source>
        <dbReference type="PROSITE-ProRule" id="PRU00023"/>
    </source>
</evidence>
<dbReference type="InterPro" id="IPR036873">
    <property type="entry name" value="Rhodanese-like_dom_sf"/>
</dbReference>
<evidence type="ECO:0000259" key="4">
    <source>
        <dbReference type="PROSITE" id="PS50206"/>
    </source>
</evidence>
<dbReference type="EMBL" id="CP071137">
    <property type="protein sequence ID" value="QWY77614.1"/>
    <property type="molecule type" value="Genomic_DNA"/>
</dbReference>
<dbReference type="PROSITE" id="PS50206">
    <property type="entry name" value="RHODANESE_3"/>
    <property type="match status" value="1"/>
</dbReference>
<organism evidence="5 7">
    <name type="scientific">Ferrovum myxofaciens</name>
    <dbReference type="NCBI Taxonomy" id="416213"/>
    <lineage>
        <taxon>Bacteria</taxon>
        <taxon>Pseudomonadati</taxon>
        <taxon>Pseudomonadota</taxon>
        <taxon>Betaproteobacteria</taxon>
        <taxon>Ferrovales</taxon>
        <taxon>Ferrovaceae</taxon>
        <taxon>Ferrovum</taxon>
    </lineage>
</organism>
<reference evidence="6" key="2">
    <citation type="submission" date="2021-02" db="EMBL/GenBank/DDBJ databases">
        <title>Comparative genomics of Ferrovum myxofaciens strains, predominant extremophile bacteria forming large biofilm stalactites in acid mine ecosystems.</title>
        <authorList>
            <person name="Burkartova K."/>
            <person name="Ridl J."/>
            <person name="Pajer P."/>
            <person name="Falteisek L."/>
        </authorList>
    </citation>
    <scope>NUCLEOTIDE SEQUENCE</scope>
    <source>
        <strain evidence="6">MI1III</strain>
    </source>
</reference>
<dbReference type="AlphaFoldDB" id="A0A8F3IJ29"/>
<dbReference type="PROSITE" id="PS50297">
    <property type="entry name" value="ANK_REP_REGION"/>
    <property type="match status" value="2"/>
</dbReference>
<gene>
    <name evidence="5" type="primary">glpE_2</name>
    <name evidence="5" type="ORF">FEMY_16900</name>
    <name evidence="6" type="ORF">JZL65_00555</name>
</gene>
<dbReference type="InterPro" id="IPR001763">
    <property type="entry name" value="Rhodanese-like_dom"/>
</dbReference>
<dbReference type="GeneID" id="301710984"/>
<keyword evidence="1" id="KW-0677">Repeat</keyword>
<feature type="repeat" description="ANK" evidence="3">
    <location>
        <begin position="190"/>
        <end position="222"/>
    </location>
</feature>
<dbReference type="InterPro" id="IPR002110">
    <property type="entry name" value="Ankyrin_rpt"/>
</dbReference>
<dbReference type="Proteomes" id="UP000683551">
    <property type="component" value="Chromosome"/>
</dbReference>
<evidence type="ECO:0000313" key="7">
    <source>
        <dbReference type="Proteomes" id="UP000075653"/>
    </source>
</evidence>
<keyword evidence="2 3" id="KW-0040">ANK repeat</keyword>
<feature type="repeat" description="ANK" evidence="3">
    <location>
        <begin position="157"/>
        <end position="189"/>
    </location>
</feature>
<dbReference type="Pfam" id="PF00023">
    <property type="entry name" value="Ank"/>
    <property type="match status" value="1"/>
</dbReference>
<dbReference type="SUPFAM" id="SSF48403">
    <property type="entry name" value="Ankyrin repeat"/>
    <property type="match status" value="1"/>
</dbReference>
<keyword evidence="7" id="KW-1185">Reference proteome</keyword>
<dbReference type="EC" id="2.8.1.1" evidence="5"/>
<dbReference type="RefSeq" id="WP_062188224.1">
    <property type="nucleotide sequence ID" value="NZ_CP053675.1"/>
</dbReference>
<evidence type="ECO:0000313" key="5">
    <source>
        <dbReference type="EMBL" id="KXW57756.1"/>
    </source>
</evidence>
<dbReference type="Pfam" id="PF00581">
    <property type="entry name" value="Rhodanese"/>
    <property type="match status" value="1"/>
</dbReference>
<evidence type="ECO:0000256" key="2">
    <source>
        <dbReference type="ARBA" id="ARBA00023043"/>
    </source>
</evidence>
<dbReference type="Gene3D" id="1.25.40.20">
    <property type="entry name" value="Ankyrin repeat-containing domain"/>
    <property type="match status" value="1"/>
</dbReference>
<dbReference type="GO" id="GO:0004792">
    <property type="term" value="F:thiosulfate-cyanide sulfurtransferase activity"/>
    <property type="evidence" value="ECO:0007669"/>
    <property type="project" value="UniProtKB-EC"/>
</dbReference>
<dbReference type="SMART" id="SM00450">
    <property type="entry name" value="RHOD"/>
    <property type="match status" value="1"/>
</dbReference>
<keyword evidence="5" id="KW-0808">Transferase</keyword>
<name>A0A8F3IJ29_9PROT</name>
<dbReference type="Pfam" id="PF12796">
    <property type="entry name" value="Ank_2"/>
    <property type="match status" value="1"/>
</dbReference>
<proteinExistence type="predicted"/>
<dbReference type="SMART" id="SM00248">
    <property type="entry name" value="ANK"/>
    <property type="match status" value="3"/>
</dbReference>
<dbReference type="Gene3D" id="3.40.250.10">
    <property type="entry name" value="Rhodanese-like domain"/>
    <property type="match status" value="1"/>
</dbReference>
<dbReference type="PATRIC" id="fig|1789004.3.peg.1725"/>
<dbReference type="PANTHER" id="PTHR24173">
    <property type="entry name" value="ANKYRIN REPEAT CONTAINING"/>
    <property type="match status" value="1"/>
</dbReference>
<feature type="domain" description="Rhodanese" evidence="4">
    <location>
        <begin position="18"/>
        <end position="99"/>
    </location>
</feature>
<accession>A0A8F3IJ29</accession>
<accession>A0A149VX36</accession>
<dbReference type="PROSITE" id="PS50088">
    <property type="entry name" value="ANK_REPEAT"/>
    <property type="match status" value="3"/>
</dbReference>
<reference evidence="5 7" key="1">
    <citation type="submission" date="2016-01" db="EMBL/GenBank/DDBJ databases">
        <title>Genome sequence of the acidophilic iron oxidising Ferrovum strain Z-31.</title>
        <authorList>
            <person name="Poehlein A."/>
            <person name="Ullrich S.R."/>
            <person name="Schloemann M."/>
            <person name="Muehling M."/>
            <person name="Daniel R."/>
        </authorList>
    </citation>
    <scope>NUCLEOTIDE SEQUENCE [LARGE SCALE GENOMIC DNA]</scope>
    <source>
        <strain evidence="5 7">Z-31</strain>
    </source>
</reference>
<dbReference type="Proteomes" id="UP000075653">
    <property type="component" value="Unassembled WGS sequence"/>
</dbReference>
<dbReference type="EMBL" id="LRRD01000038">
    <property type="protein sequence ID" value="KXW57756.1"/>
    <property type="molecule type" value="Genomic_DNA"/>
</dbReference>
<dbReference type="InterPro" id="IPR036770">
    <property type="entry name" value="Ankyrin_rpt-contain_sf"/>
</dbReference>
<evidence type="ECO:0000313" key="6">
    <source>
        <dbReference type="EMBL" id="QWY77614.1"/>
    </source>
</evidence>